<dbReference type="AlphaFoldDB" id="A0A212KZT3"/>
<dbReference type="EMBL" id="FMJC01000001">
    <property type="protein sequence ID" value="SCM70780.1"/>
    <property type="molecule type" value="Genomic_DNA"/>
</dbReference>
<evidence type="ECO:0008006" key="2">
    <source>
        <dbReference type="Google" id="ProtNLM"/>
    </source>
</evidence>
<accession>A0A212KZT3</accession>
<evidence type="ECO:0000313" key="1">
    <source>
        <dbReference type="EMBL" id="SCM70780.1"/>
    </source>
</evidence>
<gene>
    <name evidence="1" type="ORF">KL86DES1_10627</name>
</gene>
<organism evidence="1">
    <name type="scientific">uncultured Desulfovibrio sp</name>
    <dbReference type="NCBI Taxonomy" id="167968"/>
    <lineage>
        <taxon>Bacteria</taxon>
        <taxon>Pseudomonadati</taxon>
        <taxon>Thermodesulfobacteriota</taxon>
        <taxon>Desulfovibrionia</taxon>
        <taxon>Desulfovibrionales</taxon>
        <taxon>Desulfovibrionaceae</taxon>
        <taxon>Desulfovibrio</taxon>
        <taxon>environmental samples</taxon>
    </lineage>
</organism>
<reference evidence="1" key="1">
    <citation type="submission" date="2016-08" db="EMBL/GenBank/DDBJ databases">
        <authorList>
            <person name="Seilhamer J.J."/>
        </authorList>
    </citation>
    <scope>NUCLEOTIDE SEQUENCE</scope>
    <source>
        <strain evidence="1">86-1</strain>
    </source>
</reference>
<protein>
    <recommendedName>
        <fullName evidence="2">PAS fold-4 domain-containing protein</fullName>
    </recommendedName>
</protein>
<sequence>MELKHPLPSAAIDAFHMMWGNFPEGVVLLHKSREVIALNKAADKLGVLKQGIKCSSVGTPEMHKGCLANKALAEEKATHVFMPLADGYAVGFWVPLEGHPEYYLHFSVGQTINYRTGEHRNPAELAQLFQKVAN</sequence>
<proteinExistence type="predicted"/>
<name>A0A212KZT3_9BACT</name>
<dbReference type="RefSeq" id="WP_179979463.1">
    <property type="nucleotide sequence ID" value="NZ_LT608333.1"/>
</dbReference>